<keyword evidence="1" id="KW-0175">Coiled coil</keyword>
<dbReference type="EMBL" id="NMUH01000612">
    <property type="protein sequence ID" value="MQL82138.1"/>
    <property type="molecule type" value="Genomic_DNA"/>
</dbReference>
<proteinExistence type="predicted"/>
<organism evidence="4 5">
    <name type="scientific">Colocasia esculenta</name>
    <name type="common">Wild taro</name>
    <name type="synonym">Arum esculentum</name>
    <dbReference type="NCBI Taxonomy" id="4460"/>
    <lineage>
        <taxon>Eukaryota</taxon>
        <taxon>Viridiplantae</taxon>
        <taxon>Streptophyta</taxon>
        <taxon>Embryophyta</taxon>
        <taxon>Tracheophyta</taxon>
        <taxon>Spermatophyta</taxon>
        <taxon>Magnoliopsida</taxon>
        <taxon>Liliopsida</taxon>
        <taxon>Araceae</taxon>
        <taxon>Aroideae</taxon>
        <taxon>Colocasieae</taxon>
        <taxon>Colocasia</taxon>
    </lineage>
</organism>
<comment type="caution">
    <text evidence="4">The sequence shown here is derived from an EMBL/GenBank/DDBJ whole genome shotgun (WGS) entry which is preliminary data.</text>
</comment>
<keyword evidence="5" id="KW-1185">Reference proteome</keyword>
<dbReference type="InterPro" id="IPR044824">
    <property type="entry name" value="MAIN-like"/>
</dbReference>
<dbReference type="PANTHER" id="PTHR46033">
    <property type="entry name" value="PROTEIN MAIN-LIKE 2"/>
    <property type="match status" value="1"/>
</dbReference>
<dbReference type="InterPro" id="IPR019557">
    <property type="entry name" value="AminoTfrase-like_pln_mobile"/>
</dbReference>
<evidence type="ECO:0000313" key="5">
    <source>
        <dbReference type="Proteomes" id="UP000652761"/>
    </source>
</evidence>
<dbReference type="Pfam" id="PF10536">
    <property type="entry name" value="PMD"/>
    <property type="match status" value="1"/>
</dbReference>
<feature type="region of interest" description="Disordered" evidence="2">
    <location>
        <begin position="478"/>
        <end position="499"/>
    </location>
</feature>
<evidence type="ECO:0000259" key="3">
    <source>
        <dbReference type="Pfam" id="PF10536"/>
    </source>
</evidence>
<evidence type="ECO:0000256" key="2">
    <source>
        <dbReference type="SAM" id="MobiDB-lite"/>
    </source>
</evidence>
<dbReference type="GO" id="GO:0010073">
    <property type="term" value="P:meristem maintenance"/>
    <property type="evidence" value="ECO:0007669"/>
    <property type="project" value="InterPro"/>
</dbReference>
<accession>A0A843UF08</accession>
<dbReference type="OrthoDB" id="1299580at2759"/>
<protein>
    <recommendedName>
        <fullName evidence="3">Aminotransferase-like plant mobile domain-containing protein</fullName>
    </recommendedName>
</protein>
<sequence length="664" mass="74430">MEGEKNPSEGSSRRKRQVERRSSRCQTEAPLVKEEVDIAEMEVEKEEEAPAMNVEEERKKRAKAMKSGEMRARVSWTLVLAIFLAFPCFQRDRIEDMGFGEIFRIDRMRVDSALTQALRSRWDVEATTFVVPWGHMIPSLEDVSRITGLRVYGKPVSGFTYPCYHDLAERLLELPVECRSSLVPRVALQASLGLHEAGKSDGESEDEYLKWLVRVIRRELASEPRAEADMDLRRFLDLSEVGGYAWGVAFLAHQFDSLGASERQTLTSLGLSTSPSLGERGSHAAGPCAHRTPLGFSRDSRNLGDQLERLQEAIDSYPYLDVVWRPYLEEGDEGQPWLVQARPYFGRSVWLHAFNLVLPLHLYLSQHSLGLRQSVVEFPVRDRSEFSGVHDTIDWRERAKEQIDNWERRGKAVKSDATTNDAYLQAYALKYGGKVYKSARHQVDVAGEVASLRALLYSAVQDREVAQRQTAELRGELERVRSTRAGGASSSRGAGGSPSLLEAQLAGAVLRAKEAQRHLEERGEIQTTWSERDQLRIRAEAAEAQVAEAIKELVALRVQGSPADQAEMVRLRTEVMAQQIRIDELQGMMKTFREAARSRSRTGVSGASGASVRQYLAGSYSRRRNEEDERRHRGEGSAQGDRDGGEMPPPADRQEGSGESGGGQ</sequence>
<feature type="compositionally biased region" description="Low complexity" evidence="2">
    <location>
        <begin position="483"/>
        <end position="492"/>
    </location>
</feature>
<dbReference type="PANTHER" id="PTHR46033:SF8">
    <property type="entry name" value="PROTEIN MAINTENANCE OF MERISTEMS-LIKE"/>
    <property type="match status" value="1"/>
</dbReference>
<evidence type="ECO:0000256" key="1">
    <source>
        <dbReference type="SAM" id="Coils"/>
    </source>
</evidence>
<gene>
    <name evidence="4" type="ORF">Taro_014611</name>
</gene>
<feature type="region of interest" description="Disordered" evidence="2">
    <location>
        <begin position="594"/>
        <end position="664"/>
    </location>
</feature>
<feature type="domain" description="Aminotransferase-like plant mobile" evidence="3">
    <location>
        <begin position="98"/>
        <end position="265"/>
    </location>
</feature>
<feature type="compositionally biased region" description="Basic and acidic residues" evidence="2">
    <location>
        <begin position="623"/>
        <end position="645"/>
    </location>
</feature>
<reference evidence="4" key="1">
    <citation type="submission" date="2017-07" db="EMBL/GenBank/DDBJ databases">
        <title>Taro Niue Genome Assembly and Annotation.</title>
        <authorList>
            <person name="Atibalentja N."/>
            <person name="Keating K."/>
            <person name="Fields C.J."/>
        </authorList>
    </citation>
    <scope>NUCLEOTIDE SEQUENCE</scope>
    <source>
        <strain evidence="4">Niue_2</strain>
        <tissue evidence="4">Leaf</tissue>
    </source>
</reference>
<dbReference type="AlphaFoldDB" id="A0A843UF08"/>
<feature type="region of interest" description="Disordered" evidence="2">
    <location>
        <begin position="1"/>
        <end position="30"/>
    </location>
</feature>
<name>A0A843UF08_COLES</name>
<feature type="coiled-coil region" evidence="1">
    <location>
        <begin position="532"/>
        <end position="559"/>
    </location>
</feature>
<evidence type="ECO:0000313" key="4">
    <source>
        <dbReference type="EMBL" id="MQL82138.1"/>
    </source>
</evidence>
<dbReference type="Proteomes" id="UP000652761">
    <property type="component" value="Unassembled WGS sequence"/>
</dbReference>